<dbReference type="AlphaFoldDB" id="A0A0G4ENY4"/>
<dbReference type="PROSITE" id="PS50103">
    <property type="entry name" value="ZF_C3H1"/>
    <property type="match status" value="1"/>
</dbReference>
<sequence length="1198" mass="127131">MPLLAEKELFCFRTKQCVRLRKYGRCDYGQRCQYSHSNEWPRRCPFYISDPTSLRYVPELCPDVVFKRRGEGGDEDMMPDLERTTVNEHEILVNACARGGGCPFCHSTEEYLYHPLKYKTELCHRYHTSNTAGPPHSPDSQQQPPSQPFGWNTSTSSSSSNTDRSAGQLPMRCQLYFCPFIHGVAENRRAQRTSDQRPIYKFKYRNRGSIGDGLDNLRRHNQQRHMREVTSSCSSSPACEGQRPMYQDAGEDAGDMQEGGANGAGGPVSPMEESVLKCLSQYPHVEVLTRTQRPPGSKRRQHSEDPPRPDPTHHDVADQHQPTSSVHLDTPGWPTTAPPPPPSPRHDEHQYDVQRQPPAYGLPPPPPPPPPPYLPSCYIHHGRSRSLSSARHEGRPPTPPQRITSPNHEERAPSYPAGPPPMWLPNESTIRVDYPIIVSSSGGHDGGQQVETWGQTFSGQVVVSRPFPITAASMHPPLAGTKAGAEQRPAHAYQRSLSPSSSASIGRPPPYPPSAYARLASARPPPPPPPVAPPQSMWPEHCTPTSPSSSPSSTRMTDTGSFPPCDSSLRATPPLSQQLDSFRTLPLDPSSNSATTATNASSIPVYCQPLLPSREQQKDDGPSEAAGSGPRKRGRDGGWQEGREEGEGSPSRQSSDAPDEQLASHQEQQGKSSSVGLDFLFAGKRSEGDSEDPSPSSPAGLSAAAQTAQTVDGREDPANARQPPEQEADTTNNDQGDKSKDADEEPSQPCQVPPARQPQEGVSSPANDPSNSSWSSSSSFSLSSPSASPTGGGLSKRMSRTVKLHNLDKATGDRQGAAADKAAAKADSSSSSNKSSSSEGGDKSAVDKGESPSLQPSSSRLRRLPPPVSSKPAEQHDEEPRAAGGSVSDKAHHHGGWEEIVQTLQAQLVSFAAGRGGDESVTVPQSVPQQQQQPPGGPSGGGGGGVSPLPLVELHRLASVLSGMSLESDDKSKKDDRMEILQHSLREIVSACIGPKAATLQATSPSPSPPASPIPHPPAVAAAAASGASLMAASGASSPDSAPATLLSGDHPPSPPFMGVNRSASLDAIVTAGPEEQQDTHMSHDRPSPPEPANEDELLTEQGHPHLPPQPPSASWAPLPPNVTEASPSSPCDGWTVSLSSASAHPHPQSDEGEEGQGHGGQAADDSGDGGGDGDGDHGDAVRVGEDIASAVANAVFS</sequence>
<dbReference type="Proteomes" id="UP000041254">
    <property type="component" value="Unassembled WGS sequence"/>
</dbReference>
<reference evidence="7 8" key="1">
    <citation type="submission" date="2014-11" db="EMBL/GenBank/DDBJ databases">
        <authorList>
            <person name="Zhu J."/>
            <person name="Qi W."/>
            <person name="Song R."/>
        </authorList>
    </citation>
    <scope>NUCLEOTIDE SEQUENCE [LARGE SCALE GENOMIC DNA]</scope>
</reference>
<feature type="compositionally biased region" description="Low complexity" evidence="5">
    <location>
        <begin position="590"/>
        <end position="602"/>
    </location>
</feature>
<feature type="compositionally biased region" description="Basic and acidic residues" evidence="5">
    <location>
        <begin position="635"/>
        <end position="646"/>
    </location>
</feature>
<feature type="compositionally biased region" description="Low complexity" evidence="5">
    <location>
        <begin position="693"/>
        <end position="705"/>
    </location>
</feature>
<evidence type="ECO:0000256" key="2">
    <source>
        <dbReference type="ARBA" id="ARBA00022771"/>
    </source>
</evidence>
<feature type="compositionally biased region" description="Pro residues" evidence="5">
    <location>
        <begin position="1006"/>
        <end position="1018"/>
    </location>
</feature>
<feature type="region of interest" description="Disordered" evidence="5">
    <location>
        <begin position="911"/>
        <end position="951"/>
    </location>
</feature>
<feature type="region of interest" description="Disordered" evidence="5">
    <location>
        <begin position="129"/>
        <end position="166"/>
    </location>
</feature>
<keyword evidence="2 4" id="KW-0863">Zinc-finger</keyword>
<keyword evidence="3 4" id="KW-0862">Zinc</keyword>
<feature type="compositionally biased region" description="Low complexity" evidence="5">
    <location>
        <begin position="1019"/>
        <end position="1044"/>
    </location>
</feature>
<evidence type="ECO:0000256" key="1">
    <source>
        <dbReference type="ARBA" id="ARBA00022723"/>
    </source>
</evidence>
<dbReference type="InterPro" id="IPR036855">
    <property type="entry name" value="Znf_CCCH_sf"/>
</dbReference>
<evidence type="ECO:0000256" key="3">
    <source>
        <dbReference type="ARBA" id="ARBA00022833"/>
    </source>
</evidence>
<feature type="compositionally biased region" description="Low complexity" evidence="5">
    <location>
        <begin position="816"/>
        <end position="839"/>
    </location>
</feature>
<gene>
    <name evidence="7" type="ORF">Vbra_2864</name>
</gene>
<evidence type="ECO:0000313" key="8">
    <source>
        <dbReference type="Proteomes" id="UP000041254"/>
    </source>
</evidence>
<feature type="region of interest" description="Disordered" evidence="5">
    <location>
        <begin position="222"/>
        <end position="271"/>
    </location>
</feature>
<feature type="compositionally biased region" description="Basic and acidic residues" evidence="5">
    <location>
        <begin position="1078"/>
        <end position="1088"/>
    </location>
</feature>
<feature type="compositionally biased region" description="Low complexity" evidence="5">
    <location>
        <begin position="923"/>
        <end position="934"/>
    </location>
</feature>
<feature type="compositionally biased region" description="Basic and acidic residues" evidence="5">
    <location>
        <begin position="1175"/>
        <end position="1185"/>
    </location>
</feature>
<accession>A0A0G4ENY4</accession>
<dbReference type="OrthoDB" id="20534at2759"/>
<feature type="compositionally biased region" description="Pro residues" evidence="5">
    <location>
        <begin position="360"/>
        <end position="374"/>
    </location>
</feature>
<evidence type="ECO:0000313" key="7">
    <source>
        <dbReference type="EMBL" id="CEL99156.1"/>
    </source>
</evidence>
<feature type="compositionally biased region" description="Low complexity" evidence="5">
    <location>
        <begin position="763"/>
        <end position="789"/>
    </location>
</feature>
<evidence type="ECO:0000259" key="6">
    <source>
        <dbReference type="PROSITE" id="PS50103"/>
    </source>
</evidence>
<protein>
    <recommendedName>
        <fullName evidence="6">C3H1-type domain-containing protein</fullName>
    </recommendedName>
</protein>
<evidence type="ECO:0000256" key="5">
    <source>
        <dbReference type="SAM" id="MobiDB-lite"/>
    </source>
</evidence>
<feature type="compositionally biased region" description="Low complexity" evidence="5">
    <location>
        <begin position="543"/>
        <end position="554"/>
    </location>
</feature>
<name>A0A0G4ENY4_VITBC</name>
<dbReference type="EMBL" id="CDMY01000275">
    <property type="protein sequence ID" value="CEL99156.1"/>
    <property type="molecule type" value="Genomic_DNA"/>
</dbReference>
<feature type="region of interest" description="Disordered" evidence="5">
    <location>
        <begin position="473"/>
        <end position="899"/>
    </location>
</feature>
<feature type="compositionally biased region" description="Low complexity" evidence="5">
    <location>
        <begin position="152"/>
        <end position="162"/>
    </location>
</feature>
<feature type="region of interest" description="Disordered" evidence="5">
    <location>
        <begin position="999"/>
        <end position="1185"/>
    </location>
</feature>
<keyword evidence="1 4" id="KW-0479">Metal-binding</keyword>
<feature type="domain" description="C3H1-type" evidence="6">
    <location>
        <begin position="12"/>
        <end position="39"/>
    </location>
</feature>
<keyword evidence="8" id="KW-1185">Reference proteome</keyword>
<feature type="compositionally biased region" description="Pro residues" evidence="5">
    <location>
        <begin position="523"/>
        <end position="533"/>
    </location>
</feature>
<dbReference type="OMA" id="MEGRITM"/>
<dbReference type="InterPro" id="IPR000571">
    <property type="entry name" value="Znf_CCCH"/>
</dbReference>
<feature type="compositionally biased region" description="Basic and acidic residues" evidence="5">
    <location>
        <begin position="302"/>
        <end position="318"/>
    </location>
</feature>
<dbReference type="VEuPathDB" id="CryptoDB:Vbra_2864"/>
<dbReference type="GO" id="GO:0008270">
    <property type="term" value="F:zinc ion binding"/>
    <property type="evidence" value="ECO:0007669"/>
    <property type="project" value="UniProtKB-KW"/>
</dbReference>
<feature type="region of interest" description="Disordered" evidence="5">
    <location>
        <begin position="286"/>
        <end position="420"/>
    </location>
</feature>
<feature type="compositionally biased region" description="Basic and acidic residues" evidence="5">
    <location>
        <begin position="840"/>
        <end position="850"/>
    </location>
</feature>
<dbReference type="SUPFAM" id="SSF90229">
    <property type="entry name" value="CCCH zinc finger"/>
    <property type="match status" value="1"/>
</dbReference>
<feature type="compositionally biased region" description="Polar residues" evidence="5">
    <location>
        <begin position="663"/>
        <end position="675"/>
    </location>
</feature>
<dbReference type="InParanoid" id="A0A0G4ENY4"/>
<organism evidence="7 8">
    <name type="scientific">Vitrella brassicaformis (strain CCMP3155)</name>
    <dbReference type="NCBI Taxonomy" id="1169540"/>
    <lineage>
        <taxon>Eukaryota</taxon>
        <taxon>Sar</taxon>
        <taxon>Alveolata</taxon>
        <taxon>Colpodellida</taxon>
        <taxon>Vitrellaceae</taxon>
        <taxon>Vitrella</taxon>
    </lineage>
</organism>
<proteinExistence type="predicted"/>
<evidence type="ECO:0000256" key="4">
    <source>
        <dbReference type="PROSITE-ProRule" id="PRU00723"/>
    </source>
</evidence>
<feature type="zinc finger region" description="C3H1-type" evidence="4">
    <location>
        <begin position="12"/>
        <end position="39"/>
    </location>
</feature>
<feature type="compositionally biased region" description="Polar residues" evidence="5">
    <location>
        <begin position="495"/>
        <end position="504"/>
    </location>
</feature>